<keyword evidence="1" id="KW-0732">Signal</keyword>
<feature type="signal peptide" evidence="1">
    <location>
        <begin position="1"/>
        <end position="23"/>
    </location>
</feature>
<proteinExistence type="predicted"/>
<accession>A0A2P2PAW2</accession>
<evidence type="ECO:0000256" key="1">
    <source>
        <dbReference type="SAM" id="SignalP"/>
    </source>
</evidence>
<organism evidence="2">
    <name type="scientific">Rhizophora mucronata</name>
    <name type="common">Asiatic mangrove</name>
    <dbReference type="NCBI Taxonomy" id="61149"/>
    <lineage>
        <taxon>Eukaryota</taxon>
        <taxon>Viridiplantae</taxon>
        <taxon>Streptophyta</taxon>
        <taxon>Embryophyta</taxon>
        <taxon>Tracheophyta</taxon>
        <taxon>Spermatophyta</taxon>
        <taxon>Magnoliopsida</taxon>
        <taxon>eudicotyledons</taxon>
        <taxon>Gunneridae</taxon>
        <taxon>Pentapetalae</taxon>
        <taxon>rosids</taxon>
        <taxon>fabids</taxon>
        <taxon>Malpighiales</taxon>
        <taxon>Rhizophoraceae</taxon>
        <taxon>Rhizophora</taxon>
    </lineage>
</organism>
<name>A0A2P2PAW2_RHIMU</name>
<sequence length="37" mass="4269">MFDLQMFLFFLGLIFLDVPITITHEVGHLSCHLLHAV</sequence>
<dbReference type="AlphaFoldDB" id="A0A2P2PAW2"/>
<dbReference type="EMBL" id="GGEC01071267">
    <property type="protein sequence ID" value="MBX51751.1"/>
    <property type="molecule type" value="Transcribed_RNA"/>
</dbReference>
<protein>
    <submittedName>
        <fullName evidence="2">Uncharacterized protein</fullName>
    </submittedName>
</protein>
<feature type="chain" id="PRO_5015142848" evidence="1">
    <location>
        <begin position="24"/>
        <end position="37"/>
    </location>
</feature>
<reference evidence="2" key="1">
    <citation type="submission" date="2018-02" db="EMBL/GenBank/DDBJ databases">
        <title>Rhizophora mucronata_Transcriptome.</title>
        <authorList>
            <person name="Meera S.P."/>
            <person name="Sreeshan A."/>
            <person name="Augustine A."/>
        </authorList>
    </citation>
    <scope>NUCLEOTIDE SEQUENCE</scope>
    <source>
        <tissue evidence="2">Leaf</tissue>
    </source>
</reference>
<evidence type="ECO:0000313" key="2">
    <source>
        <dbReference type="EMBL" id="MBX51751.1"/>
    </source>
</evidence>